<keyword evidence="3" id="KW-0812">Transmembrane</keyword>
<dbReference type="GO" id="GO:0005886">
    <property type="term" value="C:plasma membrane"/>
    <property type="evidence" value="ECO:0007669"/>
    <property type="project" value="UniProtKB-SubCell"/>
</dbReference>
<evidence type="ECO:0000256" key="3">
    <source>
        <dbReference type="ARBA" id="ARBA00022692"/>
    </source>
</evidence>
<evidence type="ECO:0000256" key="2">
    <source>
        <dbReference type="ARBA" id="ARBA00022475"/>
    </source>
</evidence>
<name>A0A3B0W5U6_9ZZZZ</name>
<sequence length="306" mass="33803">MVQYKANYSHSVLFQFLMLSLMVGFLIIINHEFLLNFYIKNQATNTGYIVNGSILGLFLLGVFRIITLLLRYSREENALARFIKNVENEEILPTDRISKKSLIHNRYSSVLEISRHNVAVNHNALASTLSATESTRLSLPRFISNILILTGVFGTIISLSIALLGASDIIDSADGISGMSIVIHGMSTALSTTATAIVCYLFFGYFYMKLTDVQTELLSGIEQATTLYIMPRFTYQTDSMLHEVGNLVRALREAAEVMASTQADFAEAGQNLSALTGNNADSLMRLSGDIEEIKSLLRDGFRLSSG</sequence>
<gene>
    <name evidence="7" type="ORF">MNBD_GAMMA05-2579</name>
</gene>
<proteinExistence type="predicted"/>
<reference evidence="7" key="1">
    <citation type="submission" date="2018-06" db="EMBL/GenBank/DDBJ databases">
        <authorList>
            <person name="Zhirakovskaya E."/>
        </authorList>
    </citation>
    <scope>NUCLEOTIDE SEQUENCE</scope>
</reference>
<organism evidence="7">
    <name type="scientific">hydrothermal vent metagenome</name>
    <dbReference type="NCBI Taxonomy" id="652676"/>
    <lineage>
        <taxon>unclassified sequences</taxon>
        <taxon>metagenomes</taxon>
        <taxon>ecological metagenomes</taxon>
    </lineage>
</organism>
<comment type="subcellular location">
    <subcellularLocation>
        <location evidence="1">Cell membrane</location>
        <topology evidence="1">Multi-pass membrane protein</topology>
    </subcellularLocation>
</comment>
<evidence type="ECO:0000256" key="4">
    <source>
        <dbReference type="ARBA" id="ARBA00022989"/>
    </source>
</evidence>
<keyword evidence="2" id="KW-1003">Cell membrane</keyword>
<evidence type="ECO:0000256" key="5">
    <source>
        <dbReference type="ARBA" id="ARBA00023136"/>
    </source>
</evidence>
<evidence type="ECO:0000259" key="6">
    <source>
        <dbReference type="Pfam" id="PF01618"/>
    </source>
</evidence>
<protein>
    <recommendedName>
        <fullName evidence="6">MotA/TolQ/ExbB proton channel domain-containing protein</fullName>
    </recommendedName>
</protein>
<evidence type="ECO:0000313" key="7">
    <source>
        <dbReference type="EMBL" id="VAW50651.1"/>
    </source>
</evidence>
<feature type="domain" description="MotA/TolQ/ExbB proton channel" evidence="6">
    <location>
        <begin position="116"/>
        <end position="220"/>
    </location>
</feature>
<dbReference type="InterPro" id="IPR002898">
    <property type="entry name" value="MotA_ExbB_proton_chnl"/>
</dbReference>
<keyword evidence="5" id="KW-0472">Membrane</keyword>
<keyword evidence="4" id="KW-1133">Transmembrane helix</keyword>
<dbReference type="AlphaFoldDB" id="A0A3B0W5U6"/>
<dbReference type="Pfam" id="PF01618">
    <property type="entry name" value="MotA_ExbB"/>
    <property type="match status" value="1"/>
</dbReference>
<dbReference type="EMBL" id="UOFE01000006">
    <property type="protein sequence ID" value="VAW50651.1"/>
    <property type="molecule type" value="Genomic_DNA"/>
</dbReference>
<accession>A0A3B0W5U6</accession>
<evidence type="ECO:0000256" key="1">
    <source>
        <dbReference type="ARBA" id="ARBA00004651"/>
    </source>
</evidence>